<dbReference type="EMBL" id="HBKQ01055201">
    <property type="protein sequence ID" value="CAE2281316.1"/>
    <property type="molecule type" value="Transcribed_RNA"/>
</dbReference>
<organism evidence="1">
    <name type="scientific">Odontella aurita</name>
    <dbReference type="NCBI Taxonomy" id="265563"/>
    <lineage>
        <taxon>Eukaryota</taxon>
        <taxon>Sar</taxon>
        <taxon>Stramenopiles</taxon>
        <taxon>Ochrophyta</taxon>
        <taxon>Bacillariophyta</taxon>
        <taxon>Mediophyceae</taxon>
        <taxon>Biddulphiophycidae</taxon>
        <taxon>Eupodiscales</taxon>
        <taxon>Odontellaceae</taxon>
        <taxon>Odontella</taxon>
    </lineage>
</organism>
<name>A0A7S4K2N1_9STRA</name>
<proteinExistence type="predicted"/>
<dbReference type="AlphaFoldDB" id="A0A7S4K2N1"/>
<protein>
    <submittedName>
        <fullName evidence="1">Uncharacterized protein</fullName>
    </submittedName>
</protein>
<evidence type="ECO:0000313" key="1">
    <source>
        <dbReference type="EMBL" id="CAE2281316.1"/>
    </source>
</evidence>
<sequence length="144" mass="15901">MVDLSVVDEALPTFRKQDDGDWPHVGGRFINVSADAELVTKAKVSIDQLLYVGFIIPHSSKHLGNVMQVILCHPFGEFSTACCQDDNLDAVQKCVEAGDGFLNRAEVRAGGEPHKSSHLCQEEMLTFIQLALIPLRCALHAAWW</sequence>
<reference evidence="1" key="1">
    <citation type="submission" date="2021-01" db="EMBL/GenBank/DDBJ databases">
        <authorList>
            <person name="Corre E."/>
            <person name="Pelletier E."/>
            <person name="Niang G."/>
            <person name="Scheremetjew M."/>
            <person name="Finn R."/>
            <person name="Kale V."/>
            <person name="Holt S."/>
            <person name="Cochrane G."/>
            <person name="Meng A."/>
            <person name="Brown T."/>
            <person name="Cohen L."/>
        </authorList>
    </citation>
    <scope>NUCLEOTIDE SEQUENCE</scope>
    <source>
        <strain evidence="1">Isolate 1302-5</strain>
    </source>
</reference>
<gene>
    <name evidence="1" type="ORF">OAUR00152_LOCUS37784</name>
</gene>
<accession>A0A7S4K2N1</accession>